<feature type="signal peptide" evidence="1">
    <location>
        <begin position="1"/>
        <end position="21"/>
    </location>
</feature>
<protein>
    <submittedName>
        <fullName evidence="2">Putative secreted protein</fullName>
    </submittedName>
</protein>
<proteinExistence type="evidence at transcript level"/>
<feature type="chain" id="PRO_5004737845" evidence="1">
    <location>
        <begin position="22"/>
        <end position="116"/>
    </location>
</feature>
<accession>V5HAP8</accession>
<reference evidence="2" key="1">
    <citation type="journal article" date="2015" name="Sci. Rep.">
        <title>Tissue- and time-dependent transcription in Ixodes ricinus salivary glands and midguts when blood feeding on the vertebrate host.</title>
        <authorList>
            <person name="Kotsyfakis M."/>
            <person name="Schwarz A."/>
            <person name="Erhart J."/>
            <person name="Ribeiro J.M."/>
        </authorList>
    </citation>
    <scope>NUCLEOTIDE SEQUENCE</scope>
    <source>
        <tissue evidence="2">Salivary gland and midgut</tissue>
    </source>
</reference>
<keyword evidence="1" id="KW-0732">Signal</keyword>
<sequence length="116" mass="12793">MQLVVFAMMLILPALQSGGFSFGIGIHDDCMDIIERGGEISCWLVGSGDIQDYDPKSCRLMCTEGVGPKLPNGVCSGDGVNCTSIVREGLRNWEQKMLTILHKILEKMVDKNYPKK</sequence>
<dbReference type="AlphaFoldDB" id="V5HAP8"/>
<evidence type="ECO:0000313" key="2">
    <source>
        <dbReference type="EMBL" id="JAB70168.1"/>
    </source>
</evidence>
<name>V5HAP8_IXORI</name>
<organism evidence="2">
    <name type="scientific">Ixodes ricinus</name>
    <name type="common">Common tick</name>
    <name type="synonym">Acarus ricinus</name>
    <dbReference type="NCBI Taxonomy" id="34613"/>
    <lineage>
        <taxon>Eukaryota</taxon>
        <taxon>Metazoa</taxon>
        <taxon>Ecdysozoa</taxon>
        <taxon>Arthropoda</taxon>
        <taxon>Chelicerata</taxon>
        <taxon>Arachnida</taxon>
        <taxon>Acari</taxon>
        <taxon>Parasitiformes</taxon>
        <taxon>Ixodida</taxon>
        <taxon>Ixodoidea</taxon>
        <taxon>Ixodidae</taxon>
        <taxon>Ixodinae</taxon>
        <taxon>Ixodes</taxon>
    </lineage>
</organism>
<dbReference type="EMBL" id="GANP01014300">
    <property type="protein sequence ID" value="JAB70168.1"/>
    <property type="molecule type" value="mRNA"/>
</dbReference>
<evidence type="ECO:0000256" key="1">
    <source>
        <dbReference type="SAM" id="SignalP"/>
    </source>
</evidence>